<dbReference type="PANTHER" id="PTHR30579:SF2">
    <property type="entry name" value="HTH-TYPE TRANSCRIPTIONAL REGULATOR ARGP"/>
    <property type="match status" value="1"/>
</dbReference>
<reference evidence="7" key="1">
    <citation type="submission" date="2016-07" db="EMBL/GenBank/DDBJ databases">
        <title>Phaeobacter portensis sp. nov., a tropodithietic acid producing bacterium isolated from a German harbor.</title>
        <authorList>
            <person name="Freese H.M."/>
            <person name="Bunk B."/>
            <person name="Breider S."/>
            <person name="Brinkhoff T."/>
        </authorList>
    </citation>
    <scope>NUCLEOTIDE SEQUENCE [LARGE SCALE GENOMIC DNA]</scope>
    <source>
        <strain evidence="7">P97</strain>
    </source>
</reference>
<dbReference type="NCBIfam" id="NF009888">
    <property type="entry name" value="PRK13348.1"/>
    <property type="match status" value="1"/>
</dbReference>
<dbReference type="PROSITE" id="PS50931">
    <property type="entry name" value="HTH_LYSR"/>
    <property type="match status" value="1"/>
</dbReference>
<feature type="domain" description="HTH lysR-type" evidence="5">
    <location>
        <begin position="3"/>
        <end position="59"/>
    </location>
</feature>
<dbReference type="InterPro" id="IPR000847">
    <property type="entry name" value="LysR_HTH_N"/>
</dbReference>
<dbReference type="OrthoDB" id="3252676at2"/>
<dbReference type="Pfam" id="PF00126">
    <property type="entry name" value="HTH_1"/>
    <property type="match status" value="1"/>
</dbReference>
<keyword evidence="4" id="KW-0804">Transcription</keyword>
<dbReference type="AlphaFoldDB" id="A0A1L3I6A2"/>
<dbReference type="InterPro" id="IPR036388">
    <property type="entry name" value="WH-like_DNA-bd_sf"/>
</dbReference>
<accession>A0A1L3I6A2</accession>
<dbReference type="Gene3D" id="1.10.10.10">
    <property type="entry name" value="Winged helix-like DNA-binding domain superfamily/Winged helix DNA-binding domain"/>
    <property type="match status" value="1"/>
</dbReference>
<dbReference type="Gene3D" id="3.40.190.290">
    <property type="match status" value="1"/>
</dbReference>
<dbReference type="Pfam" id="PF03466">
    <property type="entry name" value="LysR_substrate"/>
    <property type="match status" value="1"/>
</dbReference>
<proteinExistence type="inferred from homology"/>
<dbReference type="GO" id="GO:0003677">
    <property type="term" value="F:DNA binding"/>
    <property type="evidence" value="ECO:0007669"/>
    <property type="project" value="UniProtKB-KW"/>
</dbReference>
<evidence type="ECO:0000313" key="7">
    <source>
        <dbReference type="Proteomes" id="UP000183859"/>
    </source>
</evidence>
<evidence type="ECO:0000256" key="2">
    <source>
        <dbReference type="ARBA" id="ARBA00023015"/>
    </source>
</evidence>
<dbReference type="EMBL" id="CP016364">
    <property type="protein sequence ID" value="APG47541.1"/>
    <property type="molecule type" value="Genomic_DNA"/>
</dbReference>
<sequence length="294" mass="31284">MKFDPNHLAALSAVLRLGSFEAAAQALLVTPSAISQRIKALEDRIGSSLVQRGSPCLGTEAGLRIAKHAEDVALLEAAVSEDLRLERAPGASRLRVAINADSLATWFVPVMAACDGLLFDLVIDDQDHSADWLRRGEVSAAVTAHSKPVTGCDAYPLGALRYIATASPGFRERWFAKGVTQEAATRAPCLIFNAKDQLQARWLGAHVGQGVAPPAHFLPSSQAFVDAALAGVGWGMNPEQLAAPYLAAEQLCPLIPNTPLDVPLTWQVSRVLAPALADVTRAVLKSARRHLTPI</sequence>
<dbReference type="InterPro" id="IPR005119">
    <property type="entry name" value="LysR_subst-bd"/>
</dbReference>
<dbReference type="InterPro" id="IPR036390">
    <property type="entry name" value="WH_DNA-bd_sf"/>
</dbReference>
<organism evidence="6 7">
    <name type="scientific">Phaeobacter porticola</name>
    <dbReference type="NCBI Taxonomy" id="1844006"/>
    <lineage>
        <taxon>Bacteria</taxon>
        <taxon>Pseudomonadati</taxon>
        <taxon>Pseudomonadota</taxon>
        <taxon>Alphaproteobacteria</taxon>
        <taxon>Rhodobacterales</taxon>
        <taxon>Roseobacteraceae</taxon>
        <taxon>Phaeobacter</taxon>
    </lineage>
</organism>
<dbReference type="STRING" id="1844006.PhaeoP97_02141"/>
<name>A0A1L3I6A2_9RHOB</name>
<dbReference type="PANTHER" id="PTHR30579">
    <property type="entry name" value="TRANSCRIPTIONAL REGULATOR"/>
    <property type="match status" value="1"/>
</dbReference>
<dbReference type="RefSeq" id="WP_072505024.1">
    <property type="nucleotide sequence ID" value="NZ_CP016364.1"/>
</dbReference>
<dbReference type="SUPFAM" id="SSF46785">
    <property type="entry name" value="Winged helix' DNA-binding domain"/>
    <property type="match status" value="1"/>
</dbReference>
<comment type="similarity">
    <text evidence="1">Belongs to the LysR transcriptional regulatory family.</text>
</comment>
<keyword evidence="2" id="KW-0805">Transcription regulation</keyword>
<dbReference type="Proteomes" id="UP000183859">
    <property type="component" value="Chromosome"/>
</dbReference>
<keyword evidence="3" id="KW-0238">DNA-binding</keyword>
<dbReference type="GO" id="GO:0003700">
    <property type="term" value="F:DNA-binding transcription factor activity"/>
    <property type="evidence" value="ECO:0007669"/>
    <property type="project" value="InterPro"/>
</dbReference>
<evidence type="ECO:0000313" key="6">
    <source>
        <dbReference type="EMBL" id="APG47541.1"/>
    </source>
</evidence>
<dbReference type="NCBIfam" id="TIGR03298">
    <property type="entry name" value="argP"/>
    <property type="match status" value="1"/>
</dbReference>
<gene>
    <name evidence="6" type="ORF">PhaeoP97_02141</name>
</gene>
<dbReference type="SUPFAM" id="SSF53850">
    <property type="entry name" value="Periplasmic binding protein-like II"/>
    <property type="match status" value="1"/>
</dbReference>
<evidence type="ECO:0000259" key="5">
    <source>
        <dbReference type="PROSITE" id="PS50931"/>
    </source>
</evidence>
<keyword evidence="7" id="KW-1185">Reference proteome</keyword>
<dbReference type="KEGG" id="php:PhaeoP97_02141"/>
<protein>
    <submittedName>
        <fullName evidence="6">Transcriptional regulator, ArgP family</fullName>
    </submittedName>
</protein>
<evidence type="ECO:0000256" key="3">
    <source>
        <dbReference type="ARBA" id="ARBA00023125"/>
    </source>
</evidence>
<evidence type="ECO:0000256" key="1">
    <source>
        <dbReference type="ARBA" id="ARBA00009437"/>
    </source>
</evidence>
<dbReference type="NCBIfam" id="NF002964">
    <property type="entry name" value="PRK03635.1"/>
    <property type="match status" value="1"/>
</dbReference>
<dbReference type="InterPro" id="IPR017685">
    <property type="entry name" value="ArgP"/>
</dbReference>
<evidence type="ECO:0000256" key="4">
    <source>
        <dbReference type="ARBA" id="ARBA00023163"/>
    </source>
</evidence>
<dbReference type="InterPro" id="IPR050176">
    <property type="entry name" value="LTTR"/>
</dbReference>